<sequence>MTAAAVAGVLSDADYPKSWTGRMLGSVSEALRRFFGHRSFLHSYLALTLVTATVSLLLRWLLDLPAPLLAVFVGYGSHILADMMTVGGVQFFWPSRVIAVFPGRDEYRVLSGSTSERVFVAVALIFALLFYPVSKVGFDGLIYRMGGAETPCTTVVEVLDGATP</sequence>
<dbReference type="AlphaFoldDB" id="A0A6J4JNF7"/>
<protein>
    <submittedName>
        <fullName evidence="2">Membrane-bound metal-dependent hydrolase YdjM, induced during SOS response / Staphylococcus nuclease (SNase) domain</fullName>
    </submittedName>
</protein>
<organism evidence="2">
    <name type="scientific">uncultured Chloroflexia bacterium</name>
    <dbReference type="NCBI Taxonomy" id="1672391"/>
    <lineage>
        <taxon>Bacteria</taxon>
        <taxon>Bacillati</taxon>
        <taxon>Chloroflexota</taxon>
        <taxon>Chloroflexia</taxon>
        <taxon>environmental samples</taxon>
    </lineage>
</organism>
<dbReference type="Pfam" id="PF04307">
    <property type="entry name" value="YdjM"/>
    <property type="match status" value="1"/>
</dbReference>
<keyword evidence="1" id="KW-0812">Transmembrane</keyword>
<dbReference type="EMBL" id="CADCTR010001137">
    <property type="protein sequence ID" value="CAA9283190.1"/>
    <property type="molecule type" value="Genomic_DNA"/>
</dbReference>
<dbReference type="InterPro" id="IPR007404">
    <property type="entry name" value="YdjM-like"/>
</dbReference>
<reference evidence="2" key="1">
    <citation type="submission" date="2020-02" db="EMBL/GenBank/DDBJ databases">
        <authorList>
            <person name="Meier V. D."/>
        </authorList>
    </citation>
    <scope>NUCLEOTIDE SEQUENCE</scope>
    <source>
        <strain evidence="2">AVDCRST_MAG93</strain>
    </source>
</reference>
<keyword evidence="1" id="KW-0472">Membrane</keyword>
<evidence type="ECO:0000256" key="1">
    <source>
        <dbReference type="SAM" id="Phobius"/>
    </source>
</evidence>
<dbReference type="PANTHER" id="PTHR35531">
    <property type="entry name" value="INNER MEMBRANE PROTEIN YBCI-RELATED"/>
    <property type="match status" value="1"/>
</dbReference>
<gene>
    <name evidence="2" type="ORF">AVDCRST_MAG93-3330</name>
</gene>
<feature type="transmembrane region" description="Helical" evidence="1">
    <location>
        <begin position="114"/>
        <end position="133"/>
    </location>
</feature>
<proteinExistence type="predicted"/>
<feature type="transmembrane region" description="Helical" evidence="1">
    <location>
        <begin position="41"/>
        <end position="62"/>
    </location>
</feature>
<accession>A0A6J4JNF7</accession>
<evidence type="ECO:0000313" key="2">
    <source>
        <dbReference type="EMBL" id="CAA9283190.1"/>
    </source>
</evidence>
<keyword evidence="2" id="KW-0378">Hydrolase</keyword>
<keyword evidence="1" id="KW-1133">Transmembrane helix</keyword>
<dbReference type="GO" id="GO:0016787">
    <property type="term" value="F:hydrolase activity"/>
    <property type="evidence" value="ECO:0007669"/>
    <property type="project" value="UniProtKB-KW"/>
</dbReference>
<name>A0A6J4JNF7_9CHLR</name>
<dbReference type="PANTHER" id="PTHR35531:SF1">
    <property type="entry name" value="INNER MEMBRANE PROTEIN YBCI-RELATED"/>
    <property type="match status" value="1"/>
</dbReference>